<gene>
    <name evidence="2" type="ORF">TWF696_001261</name>
</gene>
<sequence>MAEMSLKDLNSLAGRLVRVPVRMDCFFVTTAFLLRTTVDDISRRINIPVPQPGSTGVGIGDIINGLTRLGMVFNVWNYQEEPSGGGPIRGPNANTLGVVESRAGSAVGMPRVVGAVYLRPDRTGHVVVCRNPGTPYRRYVDYQASSAGADATRDAQSSRIVAYFALDTDRTPASAVPDNQKQGIEQMEVDEERAHPDEPMDWEDGEGNKPGPSKKPPVHDELRRARARRFRRF</sequence>
<feature type="region of interest" description="Disordered" evidence="1">
    <location>
        <begin position="171"/>
        <end position="233"/>
    </location>
</feature>
<protein>
    <submittedName>
        <fullName evidence="2">Uncharacterized protein</fullName>
    </submittedName>
</protein>
<dbReference type="EMBL" id="JAVHNQ010000010">
    <property type="protein sequence ID" value="KAK6337781.1"/>
    <property type="molecule type" value="Genomic_DNA"/>
</dbReference>
<evidence type="ECO:0000256" key="1">
    <source>
        <dbReference type="SAM" id="MobiDB-lite"/>
    </source>
</evidence>
<keyword evidence="3" id="KW-1185">Reference proteome</keyword>
<reference evidence="2 3" key="1">
    <citation type="submission" date="2019-10" db="EMBL/GenBank/DDBJ databases">
        <authorList>
            <person name="Palmer J.M."/>
        </authorList>
    </citation>
    <scope>NUCLEOTIDE SEQUENCE [LARGE SCALE GENOMIC DNA]</scope>
    <source>
        <strain evidence="2 3">TWF696</strain>
    </source>
</reference>
<proteinExistence type="predicted"/>
<evidence type="ECO:0000313" key="2">
    <source>
        <dbReference type="EMBL" id="KAK6337781.1"/>
    </source>
</evidence>
<accession>A0AAV9UAW8</accession>
<evidence type="ECO:0000313" key="3">
    <source>
        <dbReference type="Proteomes" id="UP001375240"/>
    </source>
</evidence>
<comment type="caution">
    <text evidence="2">The sequence shown here is derived from an EMBL/GenBank/DDBJ whole genome shotgun (WGS) entry which is preliminary data.</text>
</comment>
<organism evidence="2 3">
    <name type="scientific">Orbilia brochopaga</name>
    <dbReference type="NCBI Taxonomy" id="3140254"/>
    <lineage>
        <taxon>Eukaryota</taxon>
        <taxon>Fungi</taxon>
        <taxon>Dikarya</taxon>
        <taxon>Ascomycota</taxon>
        <taxon>Pezizomycotina</taxon>
        <taxon>Orbiliomycetes</taxon>
        <taxon>Orbiliales</taxon>
        <taxon>Orbiliaceae</taxon>
        <taxon>Orbilia</taxon>
    </lineage>
</organism>
<dbReference type="Proteomes" id="UP001375240">
    <property type="component" value="Unassembled WGS sequence"/>
</dbReference>
<name>A0AAV9UAW8_9PEZI</name>
<dbReference type="AlphaFoldDB" id="A0AAV9UAW8"/>